<evidence type="ECO:0000256" key="2">
    <source>
        <dbReference type="ARBA" id="ARBA00022741"/>
    </source>
</evidence>
<protein>
    <recommendedName>
        <fullName evidence="4">Bacterial type II secretion system protein E domain-containing protein</fullName>
    </recommendedName>
</protein>
<dbReference type="GO" id="GO:0016887">
    <property type="term" value="F:ATP hydrolysis activity"/>
    <property type="evidence" value="ECO:0007669"/>
    <property type="project" value="TreeGrafter"/>
</dbReference>
<evidence type="ECO:0000259" key="4">
    <source>
        <dbReference type="PROSITE" id="PS00662"/>
    </source>
</evidence>
<comment type="similarity">
    <text evidence="1">Belongs to the GSP E family.</text>
</comment>
<comment type="caution">
    <text evidence="5">The sequence shown here is derived from an EMBL/GenBank/DDBJ whole genome shotgun (WGS) entry which is preliminary data.</text>
</comment>
<dbReference type="PANTHER" id="PTHR30258:SF1">
    <property type="entry name" value="PROTEIN TRANSPORT PROTEIN HOFB HOMOLOG"/>
    <property type="match status" value="1"/>
</dbReference>
<name>A0A2N1PRH7_9BACT</name>
<dbReference type="GO" id="GO:0005886">
    <property type="term" value="C:plasma membrane"/>
    <property type="evidence" value="ECO:0007669"/>
    <property type="project" value="TreeGrafter"/>
</dbReference>
<gene>
    <name evidence="5" type="ORF">CVV64_04040</name>
</gene>
<dbReference type="GO" id="GO:0005524">
    <property type="term" value="F:ATP binding"/>
    <property type="evidence" value="ECO:0007669"/>
    <property type="project" value="UniProtKB-KW"/>
</dbReference>
<dbReference type="InterPro" id="IPR007831">
    <property type="entry name" value="T2SS_GspE_N"/>
</dbReference>
<dbReference type="InterPro" id="IPR001482">
    <property type="entry name" value="T2SS/T4SS_dom"/>
</dbReference>
<accession>A0A2N1PRH7</accession>
<organism evidence="5 6">
    <name type="scientific">Candidatus Wallbacteria bacterium HGW-Wallbacteria-1</name>
    <dbReference type="NCBI Taxonomy" id="2013854"/>
    <lineage>
        <taxon>Bacteria</taxon>
        <taxon>Candidatus Walliibacteriota</taxon>
    </lineage>
</organism>
<dbReference type="SUPFAM" id="SSF160246">
    <property type="entry name" value="EspE N-terminal domain-like"/>
    <property type="match status" value="1"/>
</dbReference>
<proteinExistence type="inferred from homology"/>
<sequence length="630" mass="70886">MDDTIFRKVPLRDALIASGTVDSESLSKIESEISGSGKTLEQVLLKREILRPEQLEDILVSVIIKRDITEVLLSEGFVTQESLDALRSENSGKIPTKYPQQLIQKGFLSEADYARALAIEHGVEFIDLSEFDIEDELLGLVDVELMQRYNFIPFRKVDNKLVVVVSDPGDIQLLDELEYSTGFDIKIKVATASDIRRLLNLVLETSLDASIVFKDVDQLLDGESESRSEERVEKTARGLRNSQPSSVVGVIDALLYKAIVKRASDIHFEIYEDEVRVKYRIDGVLFKVMTMDATHSNLIISRIKVLANLDIAEKRVPQDGRFSIQFDDRDIDFRVSVLPSIHGETVVLRILDKAAVGLDINLLGFEDEDRHRFERNVRKPYGMILVAGPTGSGKTTTLYSAINMINTPQDKLITIEDPVEFQFDDIVQIAVNEKQGLSFAAGLRSIVRQDPDKIMVGEIRDTETAQIAVNAALTGHLVLSSIHANNVIDSISRLTNMGIDIYQFVSSFNLIVSQRLVRKICNHCKIVDEKAKKHIRSLVEDWDGHEEAEFFIGKGCRYCHRTGYSGRVGIYEVMAMTPSIKRLVLEGASPMIILDQALKEGMQTLRKATWKKVHEGITTIDEMNRVTFED</sequence>
<keyword evidence="2" id="KW-0547">Nucleotide-binding</keyword>
<evidence type="ECO:0000313" key="5">
    <source>
        <dbReference type="EMBL" id="PKK90948.1"/>
    </source>
</evidence>
<dbReference type="SUPFAM" id="SSF52540">
    <property type="entry name" value="P-loop containing nucleoside triphosphate hydrolases"/>
    <property type="match status" value="1"/>
</dbReference>
<evidence type="ECO:0000256" key="3">
    <source>
        <dbReference type="ARBA" id="ARBA00022840"/>
    </source>
</evidence>
<evidence type="ECO:0000313" key="6">
    <source>
        <dbReference type="Proteomes" id="UP000233256"/>
    </source>
</evidence>
<dbReference type="PROSITE" id="PS00662">
    <property type="entry name" value="T2SP_E"/>
    <property type="match status" value="1"/>
</dbReference>
<dbReference type="Pfam" id="PF00437">
    <property type="entry name" value="T2SSE"/>
    <property type="match status" value="1"/>
</dbReference>
<evidence type="ECO:0000256" key="1">
    <source>
        <dbReference type="ARBA" id="ARBA00006611"/>
    </source>
</evidence>
<dbReference type="InterPro" id="IPR037257">
    <property type="entry name" value="T2SS_E_N_sf"/>
</dbReference>
<keyword evidence="3" id="KW-0067">ATP-binding</keyword>
<dbReference type="FunFam" id="3.30.450.90:FF:000001">
    <property type="entry name" value="Type II secretion system ATPase GspE"/>
    <property type="match status" value="1"/>
</dbReference>
<dbReference type="FunFam" id="3.40.50.300:FF:000398">
    <property type="entry name" value="Type IV pilus assembly ATPase PilB"/>
    <property type="match status" value="1"/>
</dbReference>
<dbReference type="PANTHER" id="PTHR30258">
    <property type="entry name" value="TYPE II SECRETION SYSTEM PROTEIN GSPE-RELATED"/>
    <property type="match status" value="1"/>
</dbReference>
<dbReference type="Gene3D" id="3.30.450.90">
    <property type="match status" value="1"/>
</dbReference>
<dbReference type="Pfam" id="PF05157">
    <property type="entry name" value="MshEN"/>
    <property type="match status" value="1"/>
</dbReference>
<reference evidence="5 6" key="1">
    <citation type="journal article" date="2017" name="ISME J.">
        <title>Potential for microbial H2 and metal transformations associated with novel bacteria and archaea in deep terrestrial subsurface sediments.</title>
        <authorList>
            <person name="Hernsdorf A.W."/>
            <person name="Amano Y."/>
            <person name="Miyakawa K."/>
            <person name="Ise K."/>
            <person name="Suzuki Y."/>
            <person name="Anantharaman K."/>
            <person name="Probst A."/>
            <person name="Burstein D."/>
            <person name="Thomas B.C."/>
            <person name="Banfield J.F."/>
        </authorList>
    </citation>
    <scope>NUCLEOTIDE SEQUENCE [LARGE SCALE GENOMIC DNA]</scope>
    <source>
        <strain evidence="5">HGW-Wallbacteria-1</strain>
    </source>
</reference>
<dbReference type="EMBL" id="PGXC01000003">
    <property type="protein sequence ID" value="PKK90948.1"/>
    <property type="molecule type" value="Genomic_DNA"/>
</dbReference>
<dbReference type="Gene3D" id="3.30.300.160">
    <property type="entry name" value="Type II secretion system, protein E, N-terminal domain"/>
    <property type="match status" value="1"/>
</dbReference>
<dbReference type="Gene3D" id="3.40.50.300">
    <property type="entry name" value="P-loop containing nucleotide triphosphate hydrolases"/>
    <property type="match status" value="1"/>
</dbReference>
<dbReference type="Proteomes" id="UP000233256">
    <property type="component" value="Unassembled WGS sequence"/>
</dbReference>
<dbReference type="InterPro" id="IPR027417">
    <property type="entry name" value="P-loop_NTPase"/>
</dbReference>
<dbReference type="CDD" id="cd01129">
    <property type="entry name" value="PulE-GspE-like"/>
    <property type="match status" value="1"/>
</dbReference>
<dbReference type="AlphaFoldDB" id="A0A2N1PRH7"/>
<feature type="domain" description="Bacterial type II secretion system protein E" evidence="4">
    <location>
        <begin position="447"/>
        <end position="461"/>
    </location>
</feature>